<dbReference type="Proteomes" id="UP000189464">
    <property type="component" value="Chromosome"/>
</dbReference>
<evidence type="ECO:0000313" key="1">
    <source>
        <dbReference type="EMBL" id="AQS59602.1"/>
    </source>
</evidence>
<organism evidence="1 2">
    <name type="scientific">Desulforamulus ferrireducens</name>
    <dbReference type="NCBI Taxonomy" id="1833852"/>
    <lineage>
        <taxon>Bacteria</taxon>
        <taxon>Bacillati</taxon>
        <taxon>Bacillota</taxon>
        <taxon>Clostridia</taxon>
        <taxon>Eubacteriales</taxon>
        <taxon>Peptococcaceae</taxon>
        <taxon>Desulforamulus</taxon>
    </lineage>
</organism>
<dbReference type="STRING" id="1833852.B0537_11235"/>
<name>A0A1S6IXV5_9FIRM</name>
<sequence>MAPFIFQKTFLHNYKDLTRYCAGFSLFLSKIVIKKDFGVIMRFYDIYPENFFSVLTSPNKKIYIEALFVIRQAHQHSAIIAKEDLVGSLIANLENQMMDLQEEEGVLTFEDNLSGRAHFLIRKFLETGWLERETDSQNFTEQYVVPMYASKLLNLFHDLVSGKTTEYNGFVYSTYSILKTADAERDDYMFDGLRQAHQLTENLANALRELLANLRFYHQRLQEQVEVKEILAEHFDVFRQKISDKIYHPLKTFDSVPRFKNRILRILKNWLTEPRLIEEMAEVGQKRGFELDIEICRQKVIVMIGEIIDTYEGIDQLLKSIDKKNTAYTRASVERLQYYINTERNIKGKLVEIMKRLPSLNDKRREAEISLLSEDLPLFQQGFVDEESLYTEPRKRREHQPRTTNLKSIINQAEFDAEMQEFKKRLAKVYSHQQVLAYIMEQLAQQGILRAKDLRLNGDDDFIKLILACIKNDEADIPFSIDFKDDYLLVNGYRIPDLLITKKKEKIS</sequence>
<gene>
    <name evidence="1" type="ORF">B0537_11235</name>
</gene>
<evidence type="ECO:0000313" key="2">
    <source>
        <dbReference type="Proteomes" id="UP000189464"/>
    </source>
</evidence>
<proteinExistence type="predicted"/>
<accession>A0A1S6IXV5</accession>
<dbReference type="EMBL" id="CP019698">
    <property type="protein sequence ID" value="AQS59602.1"/>
    <property type="molecule type" value="Genomic_DNA"/>
</dbReference>
<keyword evidence="2" id="KW-1185">Reference proteome</keyword>
<dbReference type="KEGG" id="dfg:B0537_11235"/>
<reference evidence="1 2" key="1">
    <citation type="journal article" date="2016" name="Int. J. Syst. Evol. Microbiol.">
        <title>Desulfotomaculum ferrireducens sp. nov., a moderately thermophilic sulfate-reducing and dissimilatory Fe(III)-reducing bacterium isolated from compost.</title>
        <authorList>
            <person name="Yang G."/>
            <person name="Guo J."/>
            <person name="Zhuang L."/>
            <person name="Yuan Y."/>
            <person name="Zhou S."/>
        </authorList>
    </citation>
    <scope>NUCLEOTIDE SEQUENCE [LARGE SCALE GENOMIC DNA]</scope>
    <source>
        <strain evidence="1 2">GSS09</strain>
    </source>
</reference>
<dbReference type="InterPro" id="IPR043773">
    <property type="entry name" value="JetA"/>
</dbReference>
<protein>
    <submittedName>
        <fullName evidence="1">Uncharacterized protein</fullName>
    </submittedName>
</protein>
<dbReference type="AlphaFoldDB" id="A0A1S6IXV5"/>
<dbReference type="Pfam" id="PF18982">
    <property type="entry name" value="JetA"/>
    <property type="match status" value="1"/>
</dbReference>